<dbReference type="PROSITE" id="PS51085">
    <property type="entry name" value="2FE2S_FER_2"/>
    <property type="match status" value="1"/>
</dbReference>
<keyword evidence="6" id="KW-0479">Metal-binding</keyword>
<comment type="cofactor">
    <cofactor evidence="13">
        <name>[2Fe-2S] cluster</name>
        <dbReference type="ChEBI" id="CHEBI:190135"/>
    </cofactor>
</comment>
<reference evidence="17 18" key="1">
    <citation type="submission" date="2016-10" db="EMBL/GenBank/DDBJ databases">
        <authorList>
            <person name="de Groot N.N."/>
        </authorList>
    </citation>
    <scope>NUCLEOTIDE SEQUENCE [LARGE SCALE GENOMIC DNA]</scope>
    <source>
        <strain evidence="17 18">CGMCC 1.9156</strain>
    </source>
</reference>
<dbReference type="GO" id="GO:0005506">
    <property type="term" value="F:iron ion binding"/>
    <property type="evidence" value="ECO:0007669"/>
    <property type="project" value="InterPro"/>
</dbReference>
<dbReference type="GO" id="GO:0042773">
    <property type="term" value="P:ATP synthesis coupled electron transport"/>
    <property type="evidence" value="ECO:0007669"/>
    <property type="project" value="InterPro"/>
</dbReference>
<dbReference type="PROSITE" id="PS51839">
    <property type="entry name" value="4FE4S_HC3"/>
    <property type="match status" value="1"/>
</dbReference>
<dbReference type="FunFam" id="3.10.20.740:FF:000004">
    <property type="entry name" value="NADH-quinone oxidoreductase"/>
    <property type="match status" value="1"/>
</dbReference>
<dbReference type="FunFam" id="3.30.70.20:FF:000035">
    <property type="entry name" value="Iron hydrogenase 1"/>
    <property type="match status" value="1"/>
</dbReference>
<keyword evidence="11" id="KW-0520">NAD</keyword>
<keyword evidence="5" id="KW-0001">2Fe-2S</keyword>
<dbReference type="InterPro" id="IPR017896">
    <property type="entry name" value="4Fe4S_Fe-S-bd"/>
</dbReference>
<dbReference type="CDD" id="cd00207">
    <property type="entry name" value="fer2"/>
    <property type="match status" value="1"/>
</dbReference>
<dbReference type="Pfam" id="PF13510">
    <property type="entry name" value="Fer2_4"/>
    <property type="match status" value="1"/>
</dbReference>
<dbReference type="Pfam" id="PF02256">
    <property type="entry name" value="Fe_hyd_SSU"/>
    <property type="match status" value="1"/>
</dbReference>
<evidence type="ECO:0000313" key="18">
    <source>
        <dbReference type="Proteomes" id="UP000198964"/>
    </source>
</evidence>
<keyword evidence="12" id="KW-0472">Membrane</keyword>
<dbReference type="SUPFAM" id="SSF53920">
    <property type="entry name" value="Fe-only hydrogenase"/>
    <property type="match status" value="1"/>
</dbReference>
<evidence type="ECO:0000256" key="7">
    <source>
        <dbReference type="ARBA" id="ARBA00022737"/>
    </source>
</evidence>
<evidence type="ECO:0000256" key="9">
    <source>
        <dbReference type="ARBA" id="ARBA00023004"/>
    </source>
</evidence>
<keyword evidence="9" id="KW-0408">Iron</keyword>
<dbReference type="InterPro" id="IPR000283">
    <property type="entry name" value="NADH_UbQ_OxRdtase_75kDa_su_CS"/>
</dbReference>
<evidence type="ECO:0000256" key="13">
    <source>
        <dbReference type="ARBA" id="ARBA00034078"/>
    </source>
</evidence>
<feature type="domain" description="4Fe-4S His(Cys)3-ligated-type" evidence="16">
    <location>
        <begin position="81"/>
        <end position="120"/>
    </location>
</feature>
<proteinExistence type="inferred from homology"/>
<keyword evidence="18" id="KW-1185">Reference proteome</keyword>
<dbReference type="AlphaFoldDB" id="A0A1I2MGT3"/>
<dbReference type="GO" id="GO:0051537">
    <property type="term" value="F:2 iron, 2 sulfur cluster binding"/>
    <property type="evidence" value="ECO:0007669"/>
    <property type="project" value="UniProtKB-KW"/>
</dbReference>
<dbReference type="Pfam" id="PF22117">
    <property type="entry name" value="Fer4_Nqo3"/>
    <property type="match status" value="1"/>
</dbReference>
<dbReference type="InterPro" id="IPR013352">
    <property type="entry name" value="Fe_hydrogenase_subset"/>
</dbReference>
<dbReference type="PROSITE" id="PS51379">
    <property type="entry name" value="4FE4S_FER_2"/>
    <property type="match status" value="2"/>
</dbReference>
<dbReference type="InterPro" id="IPR019574">
    <property type="entry name" value="NADH_UbQ_OxRdtase_Gsu_4Fe4S-bd"/>
</dbReference>
<feature type="domain" description="4Fe-4S ferredoxin-type" evidence="15">
    <location>
        <begin position="142"/>
        <end position="172"/>
    </location>
</feature>
<evidence type="ECO:0000313" key="17">
    <source>
        <dbReference type="EMBL" id="SFF88737.1"/>
    </source>
</evidence>
<evidence type="ECO:0000256" key="12">
    <source>
        <dbReference type="ARBA" id="ARBA00023136"/>
    </source>
</evidence>
<keyword evidence="10" id="KW-0411">Iron-sulfur</keyword>
<evidence type="ECO:0000259" key="15">
    <source>
        <dbReference type="PROSITE" id="PS51379"/>
    </source>
</evidence>
<evidence type="ECO:0000256" key="4">
    <source>
        <dbReference type="ARBA" id="ARBA00022485"/>
    </source>
</evidence>
<dbReference type="InterPro" id="IPR004108">
    <property type="entry name" value="Fe_hydrogenase_lsu_C"/>
</dbReference>
<dbReference type="GO" id="GO:0008901">
    <property type="term" value="F:ferredoxin hydrogenase activity"/>
    <property type="evidence" value="ECO:0007669"/>
    <property type="project" value="InterPro"/>
</dbReference>
<dbReference type="FunFam" id="4.10.260.20:FF:000001">
    <property type="entry name" value="NADP-reducing hydrogenase subunit HndD"/>
    <property type="match status" value="1"/>
</dbReference>
<dbReference type="InterPro" id="IPR001041">
    <property type="entry name" value="2Fe-2S_ferredoxin-type"/>
</dbReference>
<dbReference type="Proteomes" id="UP000198964">
    <property type="component" value="Unassembled WGS sequence"/>
</dbReference>
<feature type="domain" description="2Fe-2S ferredoxin-type" evidence="14">
    <location>
        <begin position="3"/>
        <end position="81"/>
    </location>
</feature>
<dbReference type="PROSITE" id="PS00198">
    <property type="entry name" value="4FE4S_FER_1"/>
    <property type="match status" value="1"/>
</dbReference>
<evidence type="ECO:0000256" key="3">
    <source>
        <dbReference type="ARBA" id="ARBA00005404"/>
    </source>
</evidence>
<dbReference type="Gene3D" id="3.30.70.20">
    <property type="match status" value="1"/>
</dbReference>
<dbReference type="InterPro" id="IPR003149">
    <property type="entry name" value="Fe_hydrogenase_ssu"/>
</dbReference>
<dbReference type="PANTHER" id="PTHR11615">
    <property type="entry name" value="NITRATE, FORMATE, IRON DEHYDROGENASE"/>
    <property type="match status" value="1"/>
</dbReference>
<dbReference type="SUPFAM" id="SSF54292">
    <property type="entry name" value="2Fe-2S ferredoxin-like"/>
    <property type="match status" value="1"/>
</dbReference>
<dbReference type="Gene3D" id="4.10.260.20">
    <property type="entry name" value="Iron hydrogenase, small subunit"/>
    <property type="match status" value="1"/>
</dbReference>
<dbReference type="SUPFAM" id="SSF54862">
    <property type="entry name" value="4Fe-4S ferredoxins"/>
    <property type="match status" value="1"/>
</dbReference>
<evidence type="ECO:0000259" key="16">
    <source>
        <dbReference type="PROSITE" id="PS51839"/>
    </source>
</evidence>
<dbReference type="STRING" id="655355.SAMN05216283_11947"/>
<sequence>MSTKISVTINGIQLEVEPGKTILEAANEAGMIIPTLCYHKDLCIAGNCRVCVVEVTGQKRLAAACATPCEEEMEILTNSLKVRNSRKHIIELLLSEHNADCTKCYKNGNCELQELASEYKIMTQDFLRLAPLKNYTIDQFSPSIIKDDSKCIRCQRCVRTCAELQGVNALTVAYKGDEMKIATFFEKAMNDVVCTNCGQCVNHCPTGALVERNYIEEVWDAIADPDKHVVVQTAPAVRVGLGEELGLEAGERVTGRMVSSLKRLGFNSVLDTDFTADLTIIEEGTELLHRLKKALAEEDQSVKLPMATSCSPGWIKYIEHMYPELLDNLSSCKSPQQMFGALAKTYYAKARKIDPDKIISVSIMPCTAKKFEADRPEMHDSGFRDVDYVLTTRELAIMIKQAGIDFKKLPDAKFDRLMGESTGAAVLFGATGGVMEAALRTAYELVTGREVPFENLDITPVRGMEGVKEASVLIEKPLDEWAFLDGIELKCAVAHGLVNAKKVMDAVKEGTSDYHFIEIMACPGGCLGGGGQPIPTNPEIRQKRAEAIYAEDGGMPLRKSHENPEVLKIYQDFLGQPLGEKSHHLLHTKYTGRNRF</sequence>
<gene>
    <name evidence="17" type="ORF">SAMN05216283_11947</name>
</gene>
<evidence type="ECO:0000256" key="6">
    <source>
        <dbReference type="ARBA" id="ARBA00022723"/>
    </source>
</evidence>
<dbReference type="Gene3D" id="3.40.50.1780">
    <property type="match status" value="1"/>
</dbReference>
<name>A0A1I2MGT3_9BACT</name>
<evidence type="ECO:0000256" key="11">
    <source>
        <dbReference type="ARBA" id="ARBA00023027"/>
    </source>
</evidence>
<dbReference type="GO" id="GO:0008137">
    <property type="term" value="F:NADH dehydrogenase (ubiquinone) activity"/>
    <property type="evidence" value="ECO:0007669"/>
    <property type="project" value="InterPro"/>
</dbReference>
<accession>A0A1I2MGT3</accession>
<dbReference type="Gene3D" id="3.10.20.740">
    <property type="match status" value="1"/>
</dbReference>
<dbReference type="EMBL" id="FONW01000019">
    <property type="protein sequence ID" value="SFF88737.1"/>
    <property type="molecule type" value="Genomic_DNA"/>
</dbReference>
<keyword evidence="4" id="KW-0004">4Fe-4S</keyword>
<dbReference type="Pfam" id="PF10588">
    <property type="entry name" value="NADH-G_4Fe-4S_3"/>
    <property type="match status" value="1"/>
</dbReference>
<dbReference type="NCBIfam" id="TIGR02512">
    <property type="entry name" value="FeFe_hydrog_A"/>
    <property type="match status" value="1"/>
</dbReference>
<feature type="domain" description="4Fe-4S ferredoxin-type" evidence="15">
    <location>
        <begin position="185"/>
        <end position="214"/>
    </location>
</feature>
<dbReference type="SMART" id="SM00929">
    <property type="entry name" value="NADH-G_4Fe-4S_3"/>
    <property type="match status" value="1"/>
</dbReference>
<comment type="cofactor">
    <cofactor evidence="1">
        <name>[4Fe-4S] cluster</name>
        <dbReference type="ChEBI" id="CHEBI:49883"/>
    </cofactor>
</comment>
<comment type="similarity">
    <text evidence="3">Belongs to the complex I 75 kDa subunit family.</text>
</comment>
<comment type="subcellular location">
    <subcellularLocation>
        <location evidence="2">Membrane</location>
    </subcellularLocation>
</comment>
<evidence type="ECO:0000256" key="8">
    <source>
        <dbReference type="ARBA" id="ARBA00022967"/>
    </source>
</evidence>
<evidence type="ECO:0000256" key="5">
    <source>
        <dbReference type="ARBA" id="ARBA00022714"/>
    </source>
</evidence>
<protein>
    <submittedName>
        <fullName evidence="17">NADH-quinone oxidoreductase subunit G/[NiFe] hydrogenase diaphorase moiety small subunit/NADP-reducing hydrogenase subunit HndD</fullName>
    </submittedName>
</protein>
<keyword evidence="7" id="KW-0677">Repeat</keyword>
<evidence type="ECO:0000259" key="14">
    <source>
        <dbReference type="PROSITE" id="PS51085"/>
    </source>
</evidence>
<dbReference type="InterPro" id="IPR049830">
    <property type="entry name" value="HndD"/>
</dbReference>
<dbReference type="RefSeq" id="WP_093921738.1">
    <property type="nucleotide sequence ID" value="NZ_FONW01000019.1"/>
</dbReference>
<dbReference type="InterPro" id="IPR054351">
    <property type="entry name" value="NADH_UbQ_OxRdtase_ferredoxin"/>
</dbReference>
<evidence type="ECO:0000256" key="1">
    <source>
        <dbReference type="ARBA" id="ARBA00001966"/>
    </source>
</evidence>
<evidence type="ECO:0000256" key="10">
    <source>
        <dbReference type="ARBA" id="ARBA00023014"/>
    </source>
</evidence>
<dbReference type="InterPro" id="IPR009016">
    <property type="entry name" value="Fe_hydrogenase"/>
</dbReference>
<dbReference type="InterPro" id="IPR036991">
    <property type="entry name" value="Fe_hydrogenase_ssu_sf"/>
</dbReference>
<dbReference type="Pfam" id="PF02906">
    <property type="entry name" value="Fe_hyd_lg_C"/>
    <property type="match status" value="1"/>
</dbReference>
<dbReference type="GO" id="GO:0051539">
    <property type="term" value="F:4 iron, 4 sulfur cluster binding"/>
    <property type="evidence" value="ECO:0007669"/>
    <property type="project" value="UniProtKB-KW"/>
</dbReference>
<dbReference type="Gene3D" id="3.40.950.10">
    <property type="entry name" value="Fe-only Hydrogenase (Larger Subunit), Chain L, domain 3"/>
    <property type="match status" value="1"/>
</dbReference>
<dbReference type="NCBIfam" id="NF040763">
    <property type="entry name" value="FeFe_hydrog_A6"/>
    <property type="match status" value="1"/>
</dbReference>
<evidence type="ECO:0000256" key="2">
    <source>
        <dbReference type="ARBA" id="ARBA00004370"/>
    </source>
</evidence>
<dbReference type="InterPro" id="IPR036010">
    <property type="entry name" value="2Fe-2S_ferredoxin-like_sf"/>
</dbReference>
<dbReference type="InterPro" id="IPR050340">
    <property type="entry name" value="Cytosolic_Fe-S_CAF"/>
</dbReference>
<dbReference type="PROSITE" id="PS00641">
    <property type="entry name" value="COMPLEX1_75K_1"/>
    <property type="match status" value="1"/>
</dbReference>
<dbReference type="GO" id="GO:0016020">
    <property type="term" value="C:membrane"/>
    <property type="evidence" value="ECO:0007669"/>
    <property type="project" value="UniProtKB-SubCell"/>
</dbReference>
<dbReference type="SMART" id="SM00902">
    <property type="entry name" value="Fe_hyd_SSU"/>
    <property type="match status" value="1"/>
</dbReference>
<organism evidence="17 18">
    <name type="scientific">Sunxiuqinia elliptica</name>
    <dbReference type="NCBI Taxonomy" id="655355"/>
    <lineage>
        <taxon>Bacteria</taxon>
        <taxon>Pseudomonadati</taxon>
        <taxon>Bacteroidota</taxon>
        <taxon>Bacteroidia</taxon>
        <taxon>Marinilabiliales</taxon>
        <taxon>Prolixibacteraceae</taxon>
        <taxon>Sunxiuqinia</taxon>
    </lineage>
</organism>
<keyword evidence="8" id="KW-1278">Translocase</keyword>
<dbReference type="InterPro" id="IPR017900">
    <property type="entry name" value="4Fe4S_Fe_S_CS"/>
</dbReference>